<evidence type="ECO:0000259" key="9">
    <source>
        <dbReference type="PROSITE" id="PS01180"/>
    </source>
</evidence>
<dbReference type="SUPFAM" id="SSF82895">
    <property type="entry name" value="TSP-1 type 1 repeat"/>
    <property type="match status" value="2"/>
</dbReference>
<dbReference type="CDD" id="cd00041">
    <property type="entry name" value="CUB"/>
    <property type="match status" value="1"/>
</dbReference>
<dbReference type="FunFam" id="2.20.100.10:FF:000007">
    <property type="entry name" value="Thrombospondin 1"/>
    <property type="match status" value="2"/>
</dbReference>
<accession>A0AAN9TJB7</accession>
<dbReference type="EMBL" id="JBBCAQ010000017">
    <property type="protein sequence ID" value="KAK7597796.1"/>
    <property type="molecule type" value="Genomic_DNA"/>
</dbReference>
<dbReference type="Gene3D" id="2.60.120.290">
    <property type="entry name" value="Spermadhesin, CUB domain"/>
    <property type="match status" value="1"/>
</dbReference>
<reference evidence="10 11" key="1">
    <citation type="submission" date="2024-03" db="EMBL/GenBank/DDBJ databases">
        <title>Adaptation during the transition from Ophiocordyceps entomopathogen to insect associate is accompanied by gene loss and intensified selection.</title>
        <authorList>
            <person name="Ward C.M."/>
            <person name="Onetto C.A."/>
            <person name="Borneman A.R."/>
        </authorList>
    </citation>
    <scope>NUCLEOTIDE SEQUENCE [LARGE SCALE GENOMIC DNA]</scope>
    <source>
        <strain evidence="10">AWRI1</strain>
        <tissue evidence="10">Single Adult Female</tissue>
    </source>
</reference>
<evidence type="ECO:0000256" key="4">
    <source>
        <dbReference type="ARBA" id="ARBA00022989"/>
    </source>
</evidence>
<dbReference type="InterPro" id="IPR036383">
    <property type="entry name" value="TSP1_rpt_sf"/>
</dbReference>
<dbReference type="InterPro" id="IPR052065">
    <property type="entry name" value="Compl_asym_regulator"/>
</dbReference>
<name>A0AAN9TJB7_9HEMI</name>
<protein>
    <recommendedName>
        <fullName evidence="9">CUB domain-containing protein</fullName>
    </recommendedName>
</protein>
<dbReference type="GO" id="GO:0007399">
    <property type="term" value="P:nervous system development"/>
    <property type="evidence" value="ECO:0007669"/>
    <property type="project" value="UniProtKB-ARBA"/>
</dbReference>
<evidence type="ECO:0000313" key="10">
    <source>
        <dbReference type="EMBL" id="KAK7597796.1"/>
    </source>
</evidence>
<dbReference type="PROSITE" id="PS50092">
    <property type="entry name" value="TSP1"/>
    <property type="match status" value="2"/>
</dbReference>
<comment type="caution">
    <text evidence="8">Lacks conserved residue(s) required for the propagation of feature annotation.</text>
</comment>
<dbReference type="PROSITE" id="PS01180">
    <property type="entry name" value="CUB"/>
    <property type="match status" value="1"/>
</dbReference>
<dbReference type="SMART" id="SM00209">
    <property type="entry name" value="TSP1"/>
    <property type="match status" value="3"/>
</dbReference>
<dbReference type="FunFam" id="2.20.100.10:FF:000021">
    <property type="entry name" value="semaphorin-5B isoform X1"/>
    <property type="match status" value="1"/>
</dbReference>
<dbReference type="PANTHER" id="PTHR22906:SF21">
    <property type="entry name" value="SEMA DOMAIN-CONTAINING PROTEIN"/>
    <property type="match status" value="1"/>
</dbReference>
<keyword evidence="6" id="KW-1015">Disulfide bond</keyword>
<comment type="subcellular location">
    <subcellularLocation>
        <location evidence="1">Membrane</location>
        <topology evidence="1">Single-pass membrane protein</topology>
    </subcellularLocation>
</comment>
<evidence type="ECO:0000256" key="1">
    <source>
        <dbReference type="ARBA" id="ARBA00004167"/>
    </source>
</evidence>
<evidence type="ECO:0000256" key="6">
    <source>
        <dbReference type="ARBA" id="ARBA00023157"/>
    </source>
</evidence>
<dbReference type="GO" id="GO:0016020">
    <property type="term" value="C:membrane"/>
    <property type="evidence" value="ECO:0007669"/>
    <property type="project" value="UniProtKB-SubCell"/>
</dbReference>
<evidence type="ECO:0000256" key="5">
    <source>
        <dbReference type="ARBA" id="ARBA00023136"/>
    </source>
</evidence>
<evidence type="ECO:0000256" key="8">
    <source>
        <dbReference type="PROSITE-ProRule" id="PRU00059"/>
    </source>
</evidence>
<dbReference type="PANTHER" id="PTHR22906">
    <property type="entry name" value="PROPERDIN"/>
    <property type="match status" value="1"/>
</dbReference>
<evidence type="ECO:0000256" key="3">
    <source>
        <dbReference type="ARBA" id="ARBA00022737"/>
    </source>
</evidence>
<sequence length="598" mass="65822">MVDSPLIGLYSGHALPEVLSAGNKLFVKFYSDSSNVYPGFRAVYTTEVEPISSSSDWSPWTSCNKADSLNGTDQCLCSMRQCNNLALKNVTVNCQGPSMKVTNCTIHGGWTEWSKWSSCNSTCGKDSVKIRNRTCSNPTPVFGGRDCAGQEREMAFCTENPPWGWSPWSPWKPCKTFDSQNEIIECVCHSRTCDNPIPQNGGAECEGAEGEAMIEKLVRRPAAGNTKVLSILLNSLKSHSSKQLIIILTDNNPDDSISTTQILPFIDASKTRIIFLLDLSRKKPNTVPAYNDITIACGGLISTFDTTEGDDYTKVNLPKKKFNPVLAFNEIAIASGGSLVTFDPSEGDDYSNVMFILTRNLCNPLSKEYYQIAVTTNGLIVEVELDEISYVTVEPISSWSNWSSWTPCNKVDSLNGTDQCLCSMRQCYELAPQNITDYCQGPSMKITNCTIHGEWTEWSKWSSCNSTCGKDSVKIRNRTCSNPTPAFGGRDCAGQEREMAFCTENPPCPTSDTDVINTFIVKLDDPSQLKSLSFAKIILADGTEGESFKLTPVQNNTTSGIYYGSFKPIHPRFHLQINGETTDGEIFQQITPVALAGE</sequence>
<evidence type="ECO:0000256" key="2">
    <source>
        <dbReference type="ARBA" id="ARBA00022692"/>
    </source>
</evidence>
<keyword evidence="2" id="KW-0812">Transmembrane</keyword>
<organism evidence="10 11">
    <name type="scientific">Parthenolecanium corni</name>
    <dbReference type="NCBI Taxonomy" id="536013"/>
    <lineage>
        <taxon>Eukaryota</taxon>
        <taxon>Metazoa</taxon>
        <taxon>Ecdysozoa</taxon>
        <taxon>Arthropoda</taxon>
        <taxon>Hexapoda</taxon>
        <taxon>Insecta</taxon>
        <taxon>Pterygota</taxon>
        <taxon>Neoptera</taxon>
        <taxon>Paraneoptera</taxon>
        <taxon>Hemiptera</taxon>
        <taxon>Sternorrhyncha</taxon>
        <taxon>Coccoidea</taxon>
        <taxon>Coccidae</taxon>
        <taxon>Parthenolecanium</taxon>
    </lineage>
</organism>
<dbReference type="InterPro" id="IPR035914">
    <property type="entry name" value="Sperma_CUB_dom_sf"/>
</dbReference>
<keyword evidence="7" id="KW-0325">Glycoprotein</keyword>
<dbReference type="InterPro" id="IPR000884">
    <property type="entry name" value="TSP1_rpt"/>
</dbReference>
<dbReference type="AlphaFoldDB" id="A0AAN9TJB7"/>
<feature type="domain" description="CUB" evidence="9">
    <location>
        <begin position="1"/>
        <end position="47"/>
    </location>
</feature>
<keyword evidence="3" id="KW-0677">Repeat</keyword>
<keyword evidence="4" id="KW-1133">Transmembrane helix</keyword>
<dbReference type="Gene3D" id="2.20.100.10">
    <property type="entry name" value="Thrombospondin type-1 (TSP1) repeat"/>
    <property type="match status" value="3"/>
</dbReference>
<gene>
    <name evidence="10" type="ORF">V9T40_010021</name>
</gene>
<keyword evidence="11" id="KW-1185">Reference proteome</keyword>
<evidence type="ECO:0000256" key="7">
    <source>
        <dbReference type="ARBA" id="ARBA00023180"/>
    </source>
</evidence>
<dbReference type="Proteomes" id="UP001367676">
    <property type="component" value="Unassembled WGS sequence"/>
</dbReference>
<dbReference type="InterPro" id="IPR000859">
    <property type="entry name" value="CUB_dom"/>
</dbReference>
<dbReference type="SUPFAM" id="SSF49854">
    <property type="entry name" value="Spermadhesin, CUB domain"/>
    <property type="match status" value="1"/>
</dbReference>
<evidence type="ECO:0000313" key="11">
    <source>
        <dbReference type="Proteomes" id="UP001367676"/>
    </source>
</evidence>
<comment type="caution">
    <text evidence="10">The sequence shown here is derived from an EMBL/GenBank/DDBJ whole genome shotgun (WGS) entry which is preliminary data.</text>
</comment>
<dbReference type="Pfam" id="PF00090">
    <property type="entry name" value="TSP_1"/>
    <property type="match status" value="2"/>
</dbReference>
<proteinExistence type="predicted"/>
<keyword evidence="5" id="KW-0472">Membrane</keyword>